<evidence type="ECO:0000256" key="1">
    <source>
        <dbReference type="ARBA" id="ARBA00023002"/>
    </source>
</evidence>
<dbReference type="EC" id="1.14.12.19" evidence="2"/>
<keyword evidence="1 2" id="KW-0560">Oxidoreductase</keyword>
<reference evidence="2 3" key="1">
    <citation type="submission" date="2024-02" db="EMBL/GenBank/DDBJ databases">
        <title>STSV induces naive adaptation in Sulfolobus.</title>
        <authorList>
            <person name="Xiang X."/>
            <person name="Song M."/>
        </authorList>
    </citation>
    <scope>NUCLEOTIDE SEQUENCE [LARGE SCALE GENOMIC DNA]</scope>
    <source>
        <strain evidence="2 3">RT2</strain>
    </source>
</reference>
<keyword evidence="3" id="KW-1185">Reference proteome</keyword>
<dbReference type="EMBL" id="CP146016">
    <property type="protein sequence ID" value="WWQ61019.1"/>
    <property type="molecule type" value="Genomic_DNA"/>
</dbReference>
<proteinExistence type="predicted"/>
<dbReference type="SUPFAM" id="SSF54427">
    <property type="entry name" value="NTF2-like"/>
    <property type="match status" value="1"/>
</dbReference>
<evidence type="ECO:0000313" key="2">
    <source>
        <dbReference type="EMBL" id="WWQ61019.1"/>
    </source>
</evidence>
<name>A0AAX4L1I7_9CREN</name>
<dbReference type="PANTHER" id="PTHR41534:SF2">
    <property type="entry name" value="3-PHENYLPROPIONATE_CINNAMIC ACID DIOXYGENASE SUBUNIT BETA"/>
    <property type="match status" value="1"/>
</dbReference>
<dbReference type="Gene3D" id="3.10.450.50">
    <property type="match status" value="1"/>
</dbReference>
<dbReference type="PANTHER" id="PTHR41534">
    <property type="entry name" value="BLR3401 PROTEIN"/>
    <property type="match status" value="1"/>
</dbReference>
<keyword evidence="2" id="KW-0223">Dioxygenase</keyword>
<gene>
    <name evidence="2" type="ORF">V6M85_02755</name>
</gene>
<dbReference type="GO" id="GO:0019380">
    <property type="term" value="P:3-phenylpropionate catabolic process"/>
    <property type="evidence" value="ECO:0007669"/>
    <property type="project" value="TreeGrafter"/>
</dbReference>
<dbReference type="InterPro" id="IPR032710">
    <property type="entry name" value="NTF2-like_dom_sf"/>
</dbReference>
<dbReference type="Proteomes" id="UP001432202">
    <property type="component" value="Chromosome"/>
</dbReference>
<dbReference type="RefSeq" id="WP_338602708.1">
    <property type="nucleotide sequence ID" value="NZ_CP146016.1"/>
</dbReference>
<sequence>MNKVKISSDLYMEIVNFLNYEAELLDNHNFKEWANLLADDIEYIAPVRYTADRLFGNGISYDTYIFRENKDTILTRIAKLEHEASWANRYPSRTRRYVTNIRVEMSEKENEFLVKSNVLIYRSDGDLSEIAIISAERKDVLRKVNNEFKIAKRLIIFDNSTIPTHDLYFFV</sequence>
<dbReference type="GeneID" id="89335653"/>
<accession>A0AAX4L1I7</accession>
<organism evidence="2 3">
    <name type="scientific">Sulfolobus tengchongensis</name>
    <dbReference type="NCBI Taxonomy" id="207809"/>
    <lineage>
        <taxon>Archaea</taxon>
        <taxon>Thermoproteota</taxon>
        <taxon>Thermoprotei</taxon>
        <taxon>Sulfolobales</taxon>
        <taxon>Sulfolobaceae</taxon>
        <taxon>Sulfolobus</taxon>
    </lineage>
</organism>
<dbReference type="AlphaFoldDB" id="A0AAX4L1I7"/>
<dbReference type="GO" id="GO:0008695">
    <property type="term" value="F:3-phenylpropionate dioxygenase activity"/>
    <property type="evidence" value="ECO:0007669"/>
    <property type="project" value="UniProtKB-EC"/>
</dbReference>
<protein>
    <submittedName>
        <fullName evidence="2">3-phenylpropionate/cinnamic acid dioxygenase subunit beta</fullName>
        <ecNumber evidence="2">1.14.12.19</ecNumber>
    </submittedName>
</protein>
<dbReference type="Pfam" id="PF00866">
    <property type="entry name" value="Ring_hydroxyl_B"/>
    <property type="match status" value="1"/>
</dbReference>
<dbReference type="CDD" id="cd00667">
    <property type="entry name" value="ring_hydroxylating_dioxygenases_beta"/>
    <property type="match status" value="1"/>
</dbReference>
<dbReference type="NCBIfam" id="NF007479">
    <property type="entry name" value="PRK10069.1"/>
    <property type="match status" value="1"/>
</dbReference>
<dbReference type="InterPro" id="IPR000391">
    <property type="entry name" value="Rng_hydr_dOase-bsu"/>
</dbReference>
<evidence type="ECO:0000313" key="3">
    <source>
        <dbReference type="Proteomes" id="UP001432202"/>
    </source>
</evidence>